<comment type="caution">
    <text evidence="3">The sequence shown here is derived from an EMBL/GenBank/DDBJ whole genome shotgun (WGS) entry which is preliminary data.</text>
</comment>
<dbReference type="AlphaFoldDB" id="A0AA37LBS0"/>
<dbReference type="Pfam" id="PF04818">
    <property type="entry name" value="CID"/>
    <property type="match status" value="1"/>
</dbReference>
<dbReference type="Gene3D" id="1.25.40.90">
    <property type="match status" value="1"/>
</dbReference>
<dbReference type="FunFam" id="1.25.40.90:FF:000026">
    <property type="entry name" value="RNA binding protein Nrd1"/>
    <property type="match status" value="1"/>
</dbReference>
<proteinExistence type="predicted"/>
<feature type="region of interest" description="Disordered" evidence="1">
    <location>
        <begin position="244"/>
        <end position="347"/>
    </location>
</feature>
<dbReference type="GeneID" id="73324648"/>
<dbReference type="PROSITE" id="PS51391">
    <property type="entry name" value="CID"/>
    <property type="match status" value="1"/>
</dbReference>
<dbReference type="Proteomes" id="UP001055115">
    <property type="component" value="Unassembled WGS sequence"/>
</dbReference>
<dbReference type="InterPro" id="IPR006569">
    <property type="entry name" value="CID_dom"/>
</dbReference>
<reference evidence="3 4" key="1">
    <citation type="submission" date="2022-03" db="EMBL/GenBank/DDBJ databases">
        <title>Genome data of Colletotrichum spp.</title>
        <authorList>
            <person name="Utami Y.D."/>
            <person name="Hiruma K."/>
        </authorList>
    </citation>
    <scope>NUCLEOTIDE SEQUENCE [LARGE SCALE GENOMIC DNA]</scope>
    <source>
        <strain evidence="3 4">MAFF 239500</strain>
    </source>
</reference>
<evidence type="ECO:0000313" key="4">
    <source>
        <dbReference type="Proteomes" id="UP001055115"/>
    </source>
</evidence>
<organism evidence="3 4">
    <name type="scientific">Colletotrichum spaethianum</name>
    <dbReference type="NCBI Taxonomy" id="700344"/>
    <lineage>
        <taxon>Eukaryota</taxon>
        <taxon>Fungi</taxon>
        <taxon>Dikarya</taxon>
        <taxon>Ascomycota</taxon>
        <taxon>Pezizomycotina</taxon>
        <taxon>Sordariomycetes</taxon>
        <taxon>Hypocreomycetidae</taxon>
        <taxon>Glomerellales</taxon>
        <taxon>Glomerellaceae</taxon>
        <taxon>Colletotrichum</taxon>
        <taxon>Colletotrichum spaethianum species complex</taxon>
    </lineage>
</organism>
<feature type="domain" description="CID" evidence="2">
    <location>
        <begin position="2"/>
        <end position="156"/>
    </location>
</feature>
<dbReference type="InterPro" id="IPR008942">
    <property type="entry name" value="ENTH_VHS"/>
</dbReference>
<dbReference type="EMBL" id="BQXU01000007">
    <property type="protein sequence ID" value="GKT43665.1"/>
    <property type="molecule type" value="Genomic_DNA"/>
</dbReference>
<feature type="compositionally biased region" description="Basic residues" evidence="1">
    <location>
        <begin position="286"/>
        <end position="298"/>
    </location>
</feature>
<evidence type="ECO:0000256" key="1">
    <source>
        <dbReference type="SAM" id="MobiDB-lite"/>
    </source>
</evidence>
<feature type="compositionally biased region" description="Polar residues" evidence="1">
    <location>
        <begin position="338"/>
        <end position="347"/>
    </location>
</feature>
<dbReference type="SMART" id="SM00582">
    <property type="entry name" value="RPR"/>
    <property type="match status" value="1"/>
</dbReference>
<evidence type="ECO:0000259" key="2">
    <source>
        <dbReference type="PROSITE" id="PS51391"/>
    </source>
</evidence>
<name>A0AA37LBS0_9PEZI</name>
<dbReference type="CDD" id="cd16984">
    <property type="entry name" value="CID_Nrd1_like"/>
    <property type="match status" value="1"/>
</dbReference>
<gene>
    <name evidence="3" type="ORF">ColSpa_03846</name>
</gene>
<protein>
    <submittedName>
        <fullName evidence="3">Rpb7-binding protein seb1</fullName>
    </submittedName>
</protein>
<accession>A0AA37LBS0</accession>
<feature type="compositionally biased region" description="Polar residues" evidence="1">
    <location>
        <begin position="271"/>
        <end position="281"/>
    </location>
</feature>
<evidence type="ECO:0000313" key="3">
    <source>
        <dbReference type="EMBL" id="GKT43665.1"/>
    </source>
</evidence>
<dbReference type="SUPFAM" id="SSF48464">
    <property type="entry name" value="ENTH/VHS domain"/>
    <property type="match status" value="1"/>
</dbReference>
<sequence>MVSAPPVLALEAALKTIPDHRAPGITGTRIAAMTSICVENVQYESALVQKLFTYFMMATPPYKLGFLYVVDSVVRKWLVQARSRQQVCDENAADGTCGAGVHRLTVLMPNFIDDLLRALPDGHKDKLHKLIGIWRKALTFPNEMIKSFQSKLDAMPAPVPNQPRIPQLPRQVAGVSPNTAQQMAMFRIAPSWGTTADRFAVMLTSVSGSHNGAAPVVSTAPTASSLSILPAPAIAAAPNYYTSGQRHGGSAQPNGSLNQHGYDNRARSPSRHQGPTRSGWPSHSDSRRKRRGSKHRQRILAPSRDGSRSNGSRYGSNDKRVEFDRSLPAGHIKGLSRTLLSNSMQPR</sequence>
<dbReference type="RefSeq" id="XP_049126015.1">
    <property type="nucleotide sequence ID" value="XM_049270058.1"/>
</dbReference>
<feature type="compositionally biased region" description="Basic and acidic residues" evidence="1">
    <location>
        <begin position="316"/>
        <end position="325"/>
    </location>
</feature>
<feature type="compositionally biased region" description="Polar residues" evidence="1">
    <location>
        <begin position="244"/>
        <end position="261"/>
    </location>
</feature>
<keyword evidence="4" id="KW-1185">Reference proteome</keyword>